<feature type="chain" id="PRO_5020975980" evidence="2">
    <location>
        <begin position="28"/>
        <end position="217"/>
    </location>
</feature>
<feature type="compositionally biased region" description="Basic and acidic residues" evidence="1">
    <location>
        <begin position="93"/>
        <end position="111"/>
    </location>
</feature>
<feature type="region of interest" description="Disordered" evidence="1">
    <location>
        <begin position="80"/>
        <end position="130"/>
    </location>
</feature>
<evidence type="ECO:0000256" key="2">
    <source>
        <dbReference type="SAM" id="SignalP"/>
    </source>
</evidence>
<comment type="caution">
    <text evidence="3">The sequence shown here is derived from an EMBL/GenBank/DDBJ whole genome shotgun (WGS) entry which is preliminary data.</text>
</comment>
<gene>
    <name evidence="3" type="ORF">EV659_104261</name>
</gene>
<keyword evidence="2" id="KW-0732">Signal</keyword>
<accession>A0A4R2PIT8</accession>
<evidence type="ECO:0000256" key="1">
    <source>
        <dbReference type="SAM" id="MobiDB-lite"/>
    </source>
</evidence>
<name>A0A4R2PIT8_RHOSA</name>
<dbReference type="Proteomes" id="UP000295399">
    <property type="component" value="Unassembled WGS sequence"/>
</dbReference>
<evidence type="ECO:0000313" key="4">
    <source>
        <dbReference type="Proteomes" id="UP000295399"/>
    </source>
</evidence>
<dbReference type="InParanoid" id="A0A4R2PIT8"/>
<organism evidence="3 4">
    <name type="scientific">Rhodothalassium salexigens DSM 2132</name>
    <dbReference type="NCBI Taxonomy" id="1188247"/>
    <lineage>
        <taxon>Bacteria</taxon>
        <taxon>Pseudomonadati</taxon>
        <taxon>Pseudomonadota</taxon>
        <taxon>Alphaproteobacteria</taxon>
        <taxon>Rhodothalassiales</taxon>
        <taxon>Rhodothalassiaceae</taxon>
        <taxon>Rhodothalassium</taxon>
    </lineage>
</organism>
<proteinExistence type="predicted"/>
<evidence type="ECO:0000313" key="3">
    <source>
        <dbReference type="EMBL" id="TCP35409.1"/>
    </source>
</evidence>
<keyword evidence="4" id="KW-1185">Reference proteome</keyword>
<sequence>MGRTTRFVASFAALAGLAGAGIAAAHAQQDAFSDFYACDTIDTAAERLACFDAVMKKQKLIRGIRDGSAASAAANRTNYKALRSGPVQSAPLDRMDDQRSRTARRPVDDRPAAATARPRAAAPTVSPNRARAGAAVVDFDDLEPPHETTITGFNKNDFGDFKLRIAEGLVFKSAGGPKLSTDDLTNTRVTLVKNFLGQWRMRVPGESQPIWLSPAPN</sequence>
<protein>
    <submittedName>
        <fullName evidence="3">Uncharacterized protein</fullName>
    </submittedName>
</protein>
<dbReference type="OrthoDB" id="10007748at2"/>
<feature type="compositionally biased region" description="Low complexity" evidence="1">
    <location>
        <begin position="112"/>
        <end position="125"/>
    </location>
</feature>
<dbReference type="EMBL" id="SLXO01000004">
    <property type="protein sequence ID" value="TCP35409.1"/>
    <property type="molecule type" value="Genomic_DNA"/>
</dbReference>
<reference evidence="3 4" key="1">
    <citation type="submission" date="2019-03" db="EMBL/GenBank/DDBJ databases">
        <title>Genomic Encyclopedia of Type Strains, Phase IV (KMG-IV): sequencing the most valuable type-strain genomes for metagenomic binning, comparative biology and taxonomic classification.</title>
        <authorList>
            <person name="Goeker M."/>
        </authorList>
    </citation>
    <scope>NUCLEOTIDE SEQUENCE [LARGE SCALE GENOMIC DNA]</scope>
    <source>
        <strain evidence="3 4">DSM 2132</strain>
    </source>
</reference>
<feature type="signal peptide" evidence="2">
    <location>
        <begin position="1"/>
        <end position="27"/>
    </location>
</feature>
<dbReference type="RefSeq" id="WP_132708298.1">
    <property type="nucleotide sequence ID" value="NZ_JACIGF010000004.1"/>
</dbReference>
<dbReference type="AlphaFoldDB" id="A0A4R2PIT8"/>